<dbReference type="AlphaFoldDB" id="A0A371FVH8"/>
<comment type="caution">
    <text evidence="1">The sequence shown here is derived from an EMBL/GenBank/DDBJ whole genome shotgun (WGS) entry which is preliminary data.</text>
</comment>
<keyword evidence="2" id="KW-1185">Reference proteome</keyword>
<name>A0A371FVH8_MUCPR</name>
<evidence type="ECO:0000313" key="1">
    <source>
        <dbReference type="EMBL" id="RDX82316.1"/>
    </source>
</evidence>
<dbReference type="Proteomes" id="UP000257109">
    <property type="component" value="Unassembled WGS sequence"/>
</dbReference>
<protein>
    <submittedName>
        <fullName evidence="1">Uncharacterized protein</fullName>
    </submittedName>
</protein>
<feature type="non-terminal residue" evidence="1">
    <location>
        <position position="1"/>
    </location>
</feature>
<gene>
    <name evidence="1" type="ORF">CR513_36911</name>
</gene>
<sequence>MDRNMIDVVISRMLMDKTPTIVRHLISNIASNMQQFRTRGVVTSRVVNEVDMIDNLRLENQLTKLTSLVRQLIVRQHQPICGICTFVEHPTDMCPTLQKIESNNAQIVGSIGGYQYGRQPYLSR</sequence>
<reference evidence="1" key="1">
    <citation type="submission" date="2018-05" db="EMBL/GenBank/DDBJ databases">
        <title>Draft genome of Mucuna pruriens seed.</title>
        <authorList>
            <person name="Nnadi N.E."/>
            <person name="Vos R."/>
            <person name="Hasami M.H."/>
            <person name="Devisetty U.K."/>
            <person name="Aguiy J.C."/>
        </authorList>
    </citation>
    <scope>NUCLEOTIDE SEQUENCE [LARGE SCALE GENOMIC DNA]</scope>
    <source>
        <strain evidence="1">JCA_2017</strain>
    </source>
</reference>
<evidence type="ECO:0000313" key="2">
    <source>
        <dbReference type="Proteomes" id="UP000257109"/>
    </source>
</evidence>
<dbReference type="EMBL" id="QJKJ01007666">
    <property type="protein sequence ID" value="RDX82316.1"/>
    <property type="molecule type" value="Genomic_DNA"/>
</dbReference>
<proteinExistence type="predicted"/>
<dbReference type="OrthoDB" id="2007669at2759"/>
<accession>A0A371FVH8</accession>
<organism evidence="1 2">
    <name type="scientific">Mucuna pruriens</name>
    <name type="common">Velvet bean</name>
    <name type="synonym">Dolichos pruriens</name>
    <dbReference type="NCBI Taxonomy" id="157652"/>
    <lineage>
        <taxon>Eukaryota</taxon>
        <taxon>Viridiplantae</taxon>
        <taxon>Streptophyta</taxon>
        <taxon>Embryophyta</taxon>
        <taxon>Tracheophyta</taxon>
        <taxon>Spermatophyta</taxon>
        <taxon>Magnoliopsida</taxon>
        <taxon>eudicotyledons</taxon>
        <taxon>Gunneridae</taxon>
        <taxon>Pentapetalae</taxon>
        <taxon>rosids</taxon>
        <taxon>fabids</taxon>
        <taxon>Fabales</taxon>
        <taxon>Fabaceae</taxon>
        <taxon>Papilionoideae</taxon>
        <taxon>50 kb inversion clade</taxon>
        <taxon>NPAAA clade</taxon>
        <taxon>indigoferoid/millettioid clade</taxon>
        <taxon>Phaseoleae</taxon>
        <taxon>Mucuna</taxon>
    </lineage>
</organism>